<organism evidence="3 4">
    <name type="scientific">Escovopsis weberi</name>
    <dbReference type="NCBI Taxonomy" id="150374"/>
    <lineage>
        <taxon>Eukaryota</taxon>
        <taxon>Fungi</taxon>
        <taxon>Dikarya</taxon>
        <taxon>Ascomycota</taxon>
        <taxon>Pezizomycotina</taxon>
        <taxon>Sordariomycetes</taxon>
        <taxon>Hypocreomycetidae</taxon>
        <taxon>Hypocreales</taxon>
        <taxon>Hypocreaceae</taxon>
        <taxon>Escovopsis</taxon>
    </lineage>
</organism>
<reference evidence="3 4" key="1">
    <citation type="submission" date="2015-07" db="EMBL/GenBank/DDBJ databases">
        <title>The genome of the fungus Escovopsis weberi, a specialized disease agent of ant agriculture.</title>
        <authorList>
            <person name="de Man T.J."/>
            <person name="Stajich J.E."/>
            <person name="Kubicek C.P."/>
            <person name="Chenthamara K."/>
            <person name="Atanasova L."/>
            <person name="Druzhinina I.S."/>
            <person name="Birnbaum S."/>
            <person name="Barribeau S.M."/>
            <person name="Teiling C."/>
            <person name="Suen G."/>
            <person name="Currie C."/>
            <person name="Gerardo N.M."/>
        </authorList>
    </citation>
    <scope>NUCLEOTIDE SEQUENCE [LARGE SCALE GENOMIC DNA]</scope>
</reference>
<evidence type="ECO:0000313" key="3">
    <source>
        <dbReference type="EMBL" id="KOS19308.1"/>
    </source>
</evidence>
<evidence type="ECO:0000259" key="2">
    <source>
        <dbReference type="Pfam" id="PF18922"/>
    </source>
</evidence>
<gene>
    <name evidence="3" type="ORF">ESCO_000164</name>
</gene>
<proteinExistence type="predicted"/>
<dbReference type="EMBL" id="LGSR01000020">
    <property type="protein sequence ID" value="KOS19308.1"/>
    <property type="molecule type" value="Genomic_DNA"/>
</dbReference>
<dbReference type="InterPro" id="IPR043729">
    <property type="entry name" value="DUF5672"/>
</dbReference>
<dbReference type="Proteomes" id="UP000053831">
    <property type="component" value="Unassembled WGS sequence"/>
</dbReference>
<dbReference type="OrthoDB" id="10025998at2759"/>
<dbReference type="AlphaFoldDB" id="A0A0M8MVB9"/>
<feature type="domain" description="DUF5672" evidence="2">
    <location>
        <begin position="138"/>
        <end position="270"/>
    </location>
</feature>
<dbReference type="Pfam" id="PF18922">
    <property type="entry name" value="DUF5672"/>
    <property type="match status" value="1"/>
</dbReference>
<name>A0A0M8MVB9_ESCWE</name>
<comment type="caution">
    <text evidence="3">The sequence shown here is derived from an EMBL/GenBank/DDBJ whole genome shotgun (WGS) entry which is preliminary data.</text>
</comment>
<dbReference type="STRING" id="150374.A0A0M8MVB9"/>
<evidence type="ECO:0000256" key="1">
    <source>
        <dbReference type="SAM" id="MobiDB-lite"/>
    </source>
</evidence>
<feature type="region of interest" description="Disordered" evidence="1">
    <location>
        <begin position="364"/>
        <end position="387"/>
    </location>
</feature>
<sequence length="477" mass="52481">MKRLRPSGVLAVSLTRVLLLLLLLLLLILCWSFGHVLPVPWAKEALRHVMPGVNLKWDEEAPAEPLAFNGSKLALLIEPRPLPHLATLILHMIAVVPPDWRFLFVGTRESVFAVGRPQAVRRQRAVGKLGLLELGAPWAIETKEHVFRLLTDGRFYDEFLPGVEWILKYEADSLLCANSEVSLDEWLGWDWAGALRSGDDRFSGHGGLSLRRVSVIKRVLGFQSRANNTEPEDVWFGKRVAALPGARVASRLDGVLSVEDVYAERPMGFHVRGGGAALGGELWADAGRRRAMLEYCPELSIVMDMKLERERCPDDDGDGHRPPGAGVLDADWDGDLGGGVEEVNPDVAVRFGIVGLDEQWEGVGAEGADMDGTDAAVKPPQPPPLPRPWKDPISGQDLHLPGPSGACLADGRMHDICGALQQGGPACMMRMRDADACVDWEQDSVWARWLLCMDKTVNESYHLSFNLLVDAGRVFDI</sequence>
<protein>
    <recommendedName>
        <fullName evidence="2">DUF5672 domain-containing protein</fullName>
    </recommendedName>
</protein>
<evidence type="ECO:0000313" key="4">
    <source>
        <dbReference type="Proteomes" id="UP000053831"/>
    </source>
</evidence>
<keyword evidence="4" id="KW-1185">Reference proteome</keyword>
<accession>A0A0M8MVB9</accession>